<evidence type="ECO:0000256" key="2">
    <source>
        <dbReference type="ARBA" id="ARBA00022741"/>
    </source>
</evidence>
<evidence type="ECO:0000313" key="9">
    <source>
        <dbReference type="Proteomes" id="UP000030746"/>
    </source>
</evidence>
<dbReference type="KEGG" id="lgi:LOTGIDRAFT_198956"/>
<dbReference type="PROSITE" id="PS00329">
    <property type="entry name" value="HSP70_2"/>
    <property type="match status" value="1"/>
</dbReference>
<dbReference type="CTD" id="20245328"/>
<dbReference type="SUPFAM" id="SSF53067">
    <property type="entry name" value="Actin-like ATPase domain"/>
    <property type="match status" value="2"/>
</dbReference>
<dbReference type="CDD" id="cd10233">
    <property type="entry name" value="ASKHA_NBD_HSP70_HSPA1"/>
    <property type="match status" value="1"/>
</dbReference>
<dbReference type="NCBIfam" id="NF001413">
    <property type="entry name" value="PRK00290.1"/>
    <property type="match status" value="1"/>
</dbReference>
<dbReference type="STRING" id="225164.V4B7Y2"/>
<dbReference type="Gene3D" id="3.90.640.10">
    <property type="entry name" value="Actin, Chain A, domain 4"/>
    <property type="match status" value="1"/>
</dbReference>
<dbReference type="GO" id="GO:0140662">
    <property type="term" value="F:ATP-dependent protein folding chaperone"/>
    <property type="evidence" value="ECO:0007669"/>
    <property type="project" value="InterPro"/>
</dbReference>
<feature type="coiled-coil region" evidence="6">
    <location>
        <begin position="508"/>
        <end position="539"/>
    </location>
</feature>
<dbReference type="FunFam" id="1.20.1270.10:FF:000024">
    <property type="entry name" value="Heat shock protein 70"/>
    <property type="match status" value="1"/>
</dbReference>
<sequence>MVGKAIGIDLGTTYSCVGVFQHGKVEIIANDQGNRTTPSYVAFTDSERLIGDAAKNQVALNPHNTIFDAKRLIGRKFTDDTVQKDMKHWPFTVINDGEKPKFQVEYKNEKKVFPPEEISSMVLTKMKETAEAYLGEKITNAVITVPAYFNDSQRLATKDAGTIAGLNVLRIINEPTAAALAYGLDKNLSGEKNVLIFDLGGGTFDVSILAIDEGSLFEVKSTAGDTHLGGEDFDQRMVEHFLQEFKRKYKKDMSGNPRAIRRLRTSCERAKRTLSSSAEASIEIDSLFEGIDFYTKISRARFEDLCSDLFRSTMDPVERALKDAKLDKKQIHEVVLVGGSTRIPKIQKLLQDFMNGRELNKSINPDEAVAYGAAVQAAILSGDKSEAIKDVLLVDVAPLSLGIETAGGVMTKLIERNTRIPTKASNIFTTYSDNQPGVGIQVYEGERAMTKDNNLMGRFELSGIPPAPRGVPQIEVTFNIDANGILNVSAEDKSTGKSNQITITNHRGRLSQAEIDRLVKEAEQYKDEDNKQREKMTARNQLEAYVYSVKQTVGDAGDKLNSQDKETASKACEETLQWLEGNALADKDEYDYKMQELQKVCSPIMTKIHQTGSGGGQQQQSAGGHPGSKSGGPTVEEVD</sequence>
<evidence type="ECO:0000256" key="3">
    <source>
        <dbReference type="ARBA" id="ARBA00022840"/>
    </source>
</evidence>
<evidence type="ECO:0000313" key="8">
    <source>
        <dbReference type="EMBL" id="ESP03736.1"/>
    </source>
</evidence>
<name>V4B7Y2_LOTGI</name>
<dbReference type="FunFam" id="3.30.420.40:FF:000026">
    <property type="entry name" value="Heat shock protein 70"/>
    <property type="match status" value="1"/>
</dbReference>
<protein>
    <recommendedName>
        <fullName evidence="10">Heat shock protein 70</fullName>
    </recommendedName>
</protein>
<evidence type="ECO:0008006" key="10">
    <source>
        <dbReference type="Google" id="ProtNLM"/>
    </source>
</evidence>
<dbReference type="Proteomes" id="UP000030746">
    <property type="component" value="Unassembled WGS sequence"/>
</dbReference>
<dbReference type="PANTHER" id="PTHR19375">
    <property type="entry name" value="HEAT SHOCK PROTEIN 70KDA"/>
    <property type="match status" value="1"/>
</dbReference>
<dbReference type="FunFam" id="2.60.34.10:FF:000002">
    <property type="entry name" value="Heat shock 70 kDa"/>
    <property type="match status" value="1"/>
</dbReference>
<dbReference type="PROSITE" id="PS01036">
    <property type="entry name" value="HSP70_3"/>
    <property type="match status" value="1"/>
</dbReference>
<dbReference type="Gene3D" id="1.20.1270.10">
    <property type="match status" value="1"/>
</dbReference>
<dbReference type="PROSITE" id="PS00297">
    <property type="entry name" value="HSP70_1"/>
    <property type="match status" value="1"/>
</dbReference>
<dbReference type="OMA" id="EQFCSPI"/>
<dbReference type="Gene3D" id="3.30.420.40">
    <property type="match status" value="2"/>
</dbReference>
<keyword evidence="4" id="KW-0346">Stress response</keyword>
<keyword evidence="6" id="KW-0175">Coiled coil</keyword>
<dbReference type="InterPro" id="IPR043129">
    <property type="entry name" value="ATPase_NBD"/>
</dbReference>
<organism evidence="8 9">
    <name type="scientific">Lottia gigantea</name>
    <name type="common">Giant owl limpet</name>
    <dbReference type="NCBI Taxonomy" id="225164"/>
    <lineage>
        <taxon>Eukaryota</taxon>
        <taxon>Metazoa</taxon>
        <taxon>Spiralia</taxon>
        <taxon>Lophotrochozoa</taxon>
        <taxon>Mollusca</taxon>
        <taxon>Gastropoda</taxon>
        <taxon>Patellogastropoda</taxon>
        <taxon>Lottioidea</taxon>
        <taxon>Lottiidae</taxon>
        <taxon>Lottia</taxon>
    </lineage>
</organism>
<gene>
    <name evidence="8" type="ORF">LOTGIDRAFT_198956</name>
</gene>
<dbReference type="FunFam" id="3.30.420.40:FF:000135">
    <property type="entry name" value="Heat shock cognate 71 kDa protein"/>
    <property type="match status" value="1"/>
</dbReference>
<dbReference type="PRINTS" id="PR00301">
    <property type="entry name" value="HEATSHOCK70"/>
</dbReference>
<evidence type="ECO:0000256" key="6">
    <source>
        <dbReference type="SAM" id="Coils"/>
    </source>
</evidence>
<keyword evidence="2 5" id="KW-0547">Nucleotide-binding</keyword>
<dbReference type="GeneID" id="20245328"/>
<evidence type="ECO:0000256" key="5">
    <source>
        <dbReference type="RuleBase" id="RU003322"/>
    </source>
</evidence>
<dbReference type="InterPro" id="IPR029047">
    <property type="entry name" value="HSP70_peptide-bd_sf"/>
</dbReference>
<dbReference type="InterPro" id="IPR018181">
    <property type="entry name" value="Heat_shock_70_CS"/>
</dbReference>
<dbReference type="RefSeq" id="XP_009045593.1">
    <property type="nucleotide sequence ID" value="XM_009047345.1"/>
</dbReference>
<dbReference type="InterPro" id="IPR013126">
    <property type="entry name" value="Hsp_70_fam"/>
</dbReference>
<dbReference type="GO" id="GO:0005524">
    <property type="term" value="F:ATP binding"/>
    <property type="evidence" value="ECO:0007669"/>
    <property type="project" value="UniProtKB-KW"/>
</dbReference>
<feature type="region of interest" description="Disordered" evidence="7">
    <location>
        <begin position="607"/>
        <end position="639"/>
    </location>
</feature>
<comment type="similarity">
    <text evidence="1 5">Belongs to the heat shock protein 70 family.</text>
</comment>
<dbReference type="AlphaFoldDB" id="V4B7Y2"/>
<evidence type="ECO:0000256" key="7">
    <source>
        <dbReference type="SAM" id="MobiDB-lite"/>
    </source>
</evidence>
<dbReference type="Gene3D" id="3.30.30.30">
    <property type="match status" value="1"/>
</dbReference>
<keyword evidence="3 5" id="KW-0067">ATP-binding</keyword>
<dbReference type="InterPro" id="IPR029048">
    <property type="entry name" value="HSP70_C_sf"/>
</dbReference>
<evidence type="ECO:0000256" key="1">
    <source>
        <dbReference type="ARBA" id="ARBA00007381"/>
    </source>
</evidence>
<dbReference type="Pfam" id="PF00012">
    <property type="entry name" value="HSP70"/>
    <property type="match status" value="1"/>
</dbReference>
<keyword evidence="9" id="KW-1185">Reference proteome</keyword>
<accession>V4B7Y2</accession>
<dbReference type="FunFam" id="3.30.30.30:FF:000001">
    <property type="entry name" value="heat shock 70 kDa protein-like"/>
    <property type="match status" value="1"/>
</dbReference>
<dbReference type="OrthoDB" id="2401965at2759"/>
<dbReference type="HOGENOM" id="CLU_005965_0_1_1"/>
<dbReference type="EMBL" id="KB199906">
    <property type="protein sequence ID" value="ESP03736.1"/>
    <property type="molecule type" value="Genomic_DNA"/>
</dbReference>
<evidence type="ECO:0000256" key="4">
    <source>
        <dbReference type="ARBA" id="ARBA00023016"/>
    </source>
</evidence>
<dbReference type="FunFam" id="3.90.640.10:FF:000002">
    <property type="entry name" value="Heat shock 70 kDa"/>
    <property type="match status" value="1"/>
</dbReference>
<dbReference type="Gene3D" id="2.60.34.10">
    <property type="entry name" value="Substrate Binding Domain Of DNAk, Chain A, domain 1"/>
    <property type="match status" value="1"/>
</dbReference>
<proteinExistence type="inferred from homology"/>
<dbReference type="SUPFAM" id="SSF100920">
    <property type="entry name" value="Heat shock protein 70kD (HSP70), peptide-binding domain"/>
    <property type="match status" value="1"/>
</dbReference>
<dbReference type="SUPFAM" id="SSF100934">
    <property type="entry name" value="Heat shock protein 70kD (HSP70), C-terminal subdomain"/>
    <property type="match status" value="1"/>
</dbReference>
<reference evidence="8 9" key="1">
    <citation type="journal article" date="2013" name="Nature">
        <title>Insights into bilaterian evolution from three spiralian genomes.</title>
        <authorList>
            <person name="Simakov O."/>
            <person name="Marletaz F."/>
            <person name="Cho S.J."/>
            <person name="Edsinger-Gonzales E."/>
            <person name="Havlak P."/>
            <person name="Hellsten U."/>
            <person name="Kuo D.H."/>
            <person name="Larsson T."/>
            <person name="Lv J."/>
            <person name="Arendt D."/>
            <person name="Savage R."/>
            <person name="Osoegawa K."/>
            <person name="de Jong P."/>
            <person name="Grimwood J."/>
            <person name="Chapman J.A."/>
            <person name="Shapiro H."/>
            <person name="Aerts A."/>
            <person name="Otillar R.P."/>
            <person name="Terry A.Y."/>
            <person name="Boore J.L."/>
            <person name="Grigoriev I.V."/>
            <person name="Lindberg D.R."/>
            <person name="Seaver E.C."/>
            <person name="Weisblat D.A."/>
            <person name="Putnam N.H."/>
            <person name="Rokhsar D.S."/>
        </authorList>
    </citation>
    <scope>NUCLEOTIDE SEQUENCE [LARGE SCALE GENOMIC DNA]</scope>
</reference>
<dbReference type="FunFam" id="3.30.420.40:FF:000028">
    <property type="entry name" value="heat shock 70 kDa protein-like"/>
    <property type="match status" value="1"/>
</dbReference>